<gene>
    <name evidence="1" type="ORF">L21_2693</name>
</gene>
<reference evidence="1 2" key="1">
    <citation type="submission" date="2016-08" db="EMBL/GenBank/DDBJ databases">
        <authorList>
            <person name="Seilhamer J.J."/>
        </authorList>
    </citation>
    <scope>NUCLEOTIDE SEQUENCE [LARGE SCALE GENOMIC DNA]</scope>
    <source>
        <strain evidence="1">L21-II-0</strain>
    </source>
</reference>
<dbReference type="EMBL" id="FMID01000067">
    <property type="protein sequence ID" value="SCL76750.1"/>
    <property type="molecule type" value="Genomic_DNA"/>
</dbReference>
<proteinExistence type="predicted"/>
<accession>A0A1M4MPJ7</accession>
<evidence type="ECO:0008006" key="3">
    <source>
        <dbReference type="Google" id="ProtNLM"/>
    </source>
</evidence>
<name>A0A1M4MPJ7_9EURY</name>
<evidence type="ECO:0000313" key="1">
    <source>
        <dbReference type="EMBL" id="SCL76750.1"/>
    </source>
</evidence>
<dbReference type="Gene3D" id="1.10.10.10">
    <property type="entry name" value="Winged helix-like DNA-binding domain superfamily/Winged helix DNA-binding domain"/>
    <property type="match status" value="1"/>
</dbReference>
<dbReference type="STRING" id="118126.L21_2693"/>
<sequence>MRMDTLSVSHLRKMDLSDRQILAVERIKVEGSITRSAYQSLTGVSEATALRDLKALVDRGILEQVGTSKKKTQYVLRKESL</sequence>
<dbReference type="InterPro" id="IPR036390">
    <property type="entry name" value="WH_DNA-bd_sf"/>
</dbReference>
<dbReference type="InterPro" id="IPR036388">
    <property type="entry name" value="WH-like_DNA-bd_sf"/>
</dbReference>
<dbReference type="AlphaFoldDB" id="A0A1M4MPJ7"/>
<organism evidence="1 2">
    <name type="scientific">Methanoculleus chikugoensis</name>
    <dbReference type="NCBI Taxonomy" id="118126"/>
    <lineage>
        <taxon>Archaea</taxon>
        <taxon>Methanobacteriati</taxon>
        <taxon>Methanobacteriota</taxon>
        <taxon>Stenosarchaea group</taxon>
        <taxon>Methanomicrobia</taxon>
        <taxon>Methanomicrobiales</taxon>
        <taxon>Methanomicrobiaceae</taxon>
        <taxon>Methanoculleus</taxon>
    </lineage>
</organism>
<dbReference type="Proteomes" id="UP000184671">
    <property type="component" value="Unassembled WGS sequence"/>
</dbReference>
<dbReference type="SUPFAM" id="SSF46785">
    <property type="entry name" value="Winged helix' DNA-binding domain"/>
    <property type="match status" value="1"/>
</dbReference>
<evidence type="ECO:0000313" key="2">
    <source>
        <dbReference type="Proteomes" id="UP000184671"/>
    </source>
</evidence>
<protein>
    <recommendedName>
        <fullName evidence="3">HTH deoR-type domain-containing protein</fullName>
    </recommendedName>
</protein>